<keyword evidence="3" id="KW-1185">Reference proteome</keyword>
<feature type="compositionally biased region" description="Polar residues" evidence="1">
    <location>
        <begin position="38"/>
        <end position="47"/>
    </location>
</feature>
<organism evidence="2 3">
    <name type="scientific">Penicillium angulare</name>
    <dbReference type="NCBI Taxonomy" id="116970"/>
    <lineage>
        <taxon>Eukaryota</taxon>
        <taxon>Fungi</taxon>
        <taxon>Dikarya</taxon>
        <taxon>Ascomycota</taxon>
        <taxon>Pezizomycotina</taxon>
        <taxon>Eurotiomycetes</taxon>
        <taxon>Eurotiomycetidae</taxon>
        <taxon>Eurotiales</taxon>
        <taxon>Aspergillaceae</taxon>
        <taxon>Penicillium</taxon>
    </lineage>
</organism>
<feature type="compositionally biased region" description="Polar residues" evidence="1">
    <location>
        <begin position="1"/>
        <end position="11"/>
    </location>
</feature>
<gene>
    <name evidence="2" type="ORF">N7456_006750</name>
</gene>
<dbReference type="Proteomes" id="UP001149165">
    <property type="component" value="Unassembled WGS sequence"/>
</dbReference>
<feature type="compositionally biased region" description="Basic and acidic residues" evidence="1">
    <location>
        <begin position="72"/>
        <end position="81"/>
    </location>
</feature>
<evidence type="ECO:0000313" key="3">
    <source>
        <dbReference type="Proteomes" id="UP001149165"/>
    </source>
</evidence>
<name>A0A9W9FIG8_9EURO</name>
<reference evidence="2" key="2">
    <citation type="journal article" date="2023" name="IMA Fungus">
        <title>Comparative genomic study of the Penicillium genus elucidates a diverse pangenome and 15 lateral gene transfer events.</title>
        <authorList>
            <person name="Petersen C."/>
            <person name="Sorensen T."/>
            <person name="Nielsen M.R."/>
            <person name="Sondergaard T.E."/>
            <person name="Sorensen J.L."/>
            <person name="Fitzpatrick D.A."/>
            <person name="Frisvad J.C."/>
            <person name="Nielsen K.L."/>
        </authorList>
    </citation>
    <scope>NUCLEOTIDE SEQUENCE</scope>
    <source>
        <strain evidence="2">IBT 30069</strain>
    </source>
</reference>
<protein>
    <submittedName>
        <fullName evidence="2">Uncharacterized protein</fullName>
    </submittedName>
</protein>
<accession>A0A9W9FIG8</accession>
<proteinExistence type="predicted"/>
<dbReference type="EMBL" id="JAPQKH010000004">
    <property type="protein sequence ID" value="KAJ5100698.1"/>
    <property type="molecule type" value="Genomic_DNA"/>
</dbReference>
<dbReference type="AlphaFoldDB" id="A0A9W9FIG8"/>
<evidence type="ECO:0000313" key="2">
    <source>
        <dbReference type="EMBL" id="KAJ5100698.1"/>
    </source>
</evidence>
<sequence>MAPLTSLQRPTTGPHPPVDPLFPFSLLWKRSQKHRCQSQDSQGGSQTKHSEENSSDAQSTFSKTETLYVEESVGKKEKEQS</sequence>
<feature type="region of interest" description="Disordered" evidence="1">
    <location>
        <begin position="1"/>
        <end position="81"/>
    </location>
</feature>
<evidence type="ECO:0000256" key="1">
    <source>
        <dbReference type="SAM" id="MobiDB-lite"/>
    </source>
</evidence>
<comment type="caution">
    <text evidence="2">The sequence shown here is derived from an EMBL/GenBank/DDBJ whole genome shotgun (WGS) entry which is preliminary data.</text>
</comment>
<dbReference type="OrthoDB" id="4252476at2759"/>
<feature type="compositionally biased region" description="Polar residues" evidence="1">
    <location>
        <begin position="55"/>
        <end position="65"/>
    </location>
</feature>
<reference evidence="2" key="1">
    <citation type="submission" date="2022-11" db="EMBL/GenBank/DDBJ databases">
        <authorList>
            <person name="Petersen C."/>
        </authorList>
    </citation>
    <scope>NUCLEOTIDE SEQUENCE</scope>
    <source>
        <strain evidence="2">IBT 30069</strain>
    </source>
</reference>